<reference evidence="2" key="1">
    <citation type="submission" date="2016-06" db="EMBL/GenBank/DDBJ databases">
        <title>Parallel loss of symbiosis genes in relatives of nitrogen-fixing non-legume Parasponia.</title>
        <authorList>
            <person name="Van Velzen R."/>
            <person name="Holmer R."/>
            <person name="Bu F."/>
            <person name="Rutten L."/>
            <person name="Van Zeijl A."/>
            <person name="Liu W."/>
            <person name="Santuari L."/>
            <person name="Cao Q."/>
            <person name="Sharma T."/>
            <person name="Shen D."/>
            <person name="Roswanjaya Y."/>
            <person name="Wardhani T."/>
            <person name="Kalhor M.S."/>
            <person name="Jansen J."/>
            <person name="Van den Hoogen J."/>
            <person name="Gungor B."/>
            <person name="Hartog M."/>
            <person name="Hontelez J."/>
            <person name="Verver J."/>
            <person name="Yang W.-C."/>
            <person name="Schijlen E."/>
            <person name="Repin R."/>
            <person name="Schilthuizen M."/>
            <person name="Schranz E."/>
            <person name="Heidstra R."/>
            <person name="Miyata K."/>
            <person name="Fedorova E."/>
            <person name="Kohlen W."/>
            <person name="Bisseling T."/>
            <person name="Smit S."/>
            <person name="Geurts R."/>
        </authorList>
    </citation>
    <scope>NUCLEOTIDE SEQUENCE [LARGE SCALE GENOMIC DNA]</scope>
    <source>
        <strain evidence="2">cv. RG33-2</strain>
    </source>
</reference>
<dbReference type="Proteomes" id="UP000237000">
    <property type="component" value="Unassembled WGS sequence"/>
</dbReference>
<evidence type="ECO:0000313" key="1">
    <source>
        <dbReference type="EMBL" id="PON67156.1"/>
    </source>
</evidence>
<accession>A0A2P5D1I8</accession>
<gene>
    <name evidence="1" type="ORF">TorRG33x02_265240</name>
</gene>
<comment type="caution">
    <text evidence="1">The sequence shown here is derived from an EMBL/GenBank/DDBJ whole genome shotgun (WGS) entry which is preliminary data.</text>
</comment>
<protein>
    <submittedName>
        <fullName evidence="1">Uncharacterized protein</fullName>
    </submittedName>
</protein>
<organism evidence="1 2">
    <name type="scientific">Trema orientale</name>
    <name type="common">Charcoal tree</name>
    <name type="synonym">Celtis orientalis</name>
    <dbReference type="NCBI Taxonomy" id="63057"/>
    <lineage>
        <taxon>Eukaryota</taxon>
        <taxon>Viridiplantae</taxon>
        <taxon>Streptophyta</taxon>
        <taxon>Embryophyta</taxon>
        <taxon>Tracheophyta</taxon>
        <taxon>Spermatophyta</taxon>
        <taxon>Magnoliopsida</taxon>
        <taxon>eudicotyledons</taxon>
        <taxon>Gunneridae</taxon>
        <taxon>Pentapetalae</taxon>
        <taxon>rosids</taxon>
        <taxon>fabids</taxon>
        <taxon>Rosales</taxon>
        <taxon>Cannabaceae</taxon>
        <taxon>Trema</taxon>
    </lineage>
</organism>
<proteinExistence type="predicted"/>
<dbReference type="EMBL" id="JXTC01000306">
    <property type="protein sequence ID" value="PON67156.1"/>
    <property type="molecule type" value="Genomic_DNA"/>
</dbReference>
<sequence>MSMMSFRETPTPLTSVVNAATLMASLIFRSDSLSPIIIITMIMIPVAGHFSEPPPFGWAPKSDVGARTHDLTRTYDLTLPK</sequence>
<dbReference type="InParanoid" id="A0A2P5D1I8"/>
<evidence type="ECO:0000313" key="2">
    <source>
        <dbReference type="Proteomes" id="UP000237000"/>
    </source>
</evidence>
<keyword evidence="2" id="KW-1185">Reference proteome</keyword>
<name>A0A2P5D1I8_TREOI</name>
<dbReference type="AlphaFoldDB" id="A0A2P5D1I8"/>